<gene>
    <name evidence="3" type="ORF">ASILVAE211_00510</name>
</gene>
<comment type="caution">
    <text evidence="3">The sequence shown here is derived from an EMBL/GenBank/DDBJ whole genome shotgun (WGS) entry which is preliminary data.</text>
</comment>
<sequence length="561" mass="59935">MTALSTPCQRLQIGDLVAYMDANGSFLRAIALPGEEVFRGIGFVVRDQHWGTYTLQADPQIEKTDDKITVRVAGRIDAADGALDWSLVWTMTPQGLSAVCDCTSVDGFPTTRAGFVILHSLDAARAQPIAVTHDDGTIDQTHFPDLVSPHQPFMAVAGMDYTTAAGHALRLRFDGEVFETEDQRNWTDASYKTYSRPLSKPFPYRITTAAPEQQRVELSFTAVAPASSAVSAAPVILRETAMPRLGIGVSPGASTTGLSDAIRALTPGFTAIEIDLARDPLLVQTRLILKAVPGTIRLDIRRASAEAVTVALGTLAPLLAGRDVIGVSLWDADAALIEAARRILPALPLGAGTGAFFTELNRGTAWPESADYLTWTSTPTYHGSTDDTIGESIGPLGDILRTACAKFPEQRFQIGPHTLGARFNPNATTAEGRARPADPDPRQAQTIAAAWMLGMLAGYADDAVETISFFEAQGQRGLINAEGQPAPAAAVFKHLAEFQGGRIAILSWPGQSRLCGLRLTGAAGVTYCIANLHHEAAEAVLPEGGRLRIDGFDTVWQQVPD</sequence>
<evidence type="ECO:0000313" key="3">
    <source>
        <dbReference type="EMBL" id="MCB8873644.1"/>
    </source>
</evidence>
<dbReference type="Pfam" id="PF25838">
    <property type="entry name" value="Apionate_lact_M"/>
    <property type="match status" value="1"/>
</dbReference>
<dbReference type="RefSeq" id="WP_227319333.1">
    <property type="nucleotide sequence ID" value="NZ_JAESVB010000001.1"/>
</dbReference>
<dbReference type="AlphaFoldDB" id="A0A964DX26"/>
<dbReference type="InterPro" id="IPR058787">
    <property type="entry name" value="ApnL_M"/>
</dbReference>
<reference evidence="3" key="2">
    <citation type="submission" date="2021-01" db="EMBL/GenBank/DDBJ databases">
        <authorList>
            <person name="Mieszkin S."/>
            <person name="Pouder E."/>
            <person name="Alain K."/>
        </authorList>
    </citation>
    <scope>NUCLEOTIDE SEQUENCE</scope>
    <source>
        <strain evidence="3">HW T2.11</strain>
    </source>
</reference>
<name>A0A964DX26_9PROT</name>
<proteinExistence type="predicted"/>
<organism evidence="3 4">
    <name type="scientific">Acidisoma silvae</name>
    <dbReference type="NCBI Taxonomy" id="2802396"/>
    <lineage>
        <taxon>Bacteria</taxon>
        <taxon>Pseudomonadati</taxon>
        <taxon>Pseudomonadota</taxon>
        <taxon>Alphaproteobacteria</taxon>
        <taxon>Acetobacterales</taxon>
        <taxon>Acidocellaceae</taxon>
        <taxon>Acidisoma</taxon>
    </lineage>
</organism>
<accession>A0A964DX26</accession>
<evidence type="ECO:0000313" key="4">
    <source>
        <dbReference type="Proteomes" id="UP000708298"/>
    </source>
</evidence>
<dbReference type="Pfam" id="PF25837">
    <property type="entry name" value="Apionate_lact_N"/>
    <property type="match status" value="1"/>
</dbReference>
<reference evidence="3" key="1">
    <citation type="journal article" date="2021" name="Microorganisms">
        <title>Acidisoma silvae sp. nov. and Acidisomacellulosilytica sp. nov., Two Acidophilic Bacteria Isolated from Decaying Wood, Hydrolyzing Cellulose and Producing Poly-3-hydroxybutyrate.</title>
        <authorList>
            <person name="Mieszkin S."/>
            <person name="Pouder E."/>
            <person name="Uroz S."/>
            <person name="Simon-Colin C."/>
            <person name="Alain K."/>
        </authorList>
    </citation>
    <scope>NUCLEOTIDE SEQUENCE</scope>
    <source>
        <strain evidence="3">HW T2.11</strain>
    </source>
</reference>
<dbReference type="EMBL" id="JAESVB010000001">
    <property type="protein sequence ID" value="MCB8873644.1"/>
    <property type="molecule type" value="Genomic_DNA"/>
</dbReference>
<protein>
    <submittedName>
        <fullName evidence="3">Uncharacterized protein</fullName>
    </submittedName>
</protein>
<keyword evidence="4" id="KW-1185">Reference proteome</keyword>
<dbReference type="Proteomes" id="UP000708298">
    <property type="component" value="Unassembled WGS sequence"/>
</dbReference>
<feature type="domain" description="D-apionate lactonase TIM barrel" evidence="2">
    <location>
        <begin position="334"/>
        <end position="500"/>
    </location>
</feature>
<evidence type="ECO:0000259" key="2">
    <source>
        <dbReference type="Pfam" id="PF25838"/>
    </source>
</evidence>
<dbReference type="InterPro" id="IPR058788">
    <property type="entry name" value="ApnL_N"/>
</dbReference>
<evidence type="ECO:0000259" key="1">
    <source>
        <dbReference type="Pfam" id="PF25837"/>
    </source>
</evidence>
<feature type="domain" description="D-apionate lactonase N-terminal" evidence="1">
    <location>
        <begin position="7"/>
        <end position="221"/>
    </location>
</feature>